<accession>A0ABW5IQX2</accession>
<dbReference type="Proteomes" id="UP001597544">
    <property type="component" value="Unassembled WGS sequence"/>
</dbReference>
<dbReference type="EMBL" id="JBHULU010000021">
    <property type="protein sequence ID" value="MFD2515496.1"/>
    <property type="molecule type" value="Genomic_DNA"/>
</dbReference>
<keyword evidence="4" id="KW-0788">Thiol protease</keyword>
<dbReference type="SUPFAM" id="SSF54001">
    <property type="entry name" value="Cysteine proteinases"/>
    <property type="match status" value="1"/>
</dbReference>
<proteinExistence type="inferred from homology"/>
<dbReference type="PROSITE" id="PS51935">
    <property type="entry name" value="NLPC_P60"/>
    <property type="match status" value="1"/>
</dbReference>
<evidence type="ECO:0000256" key="4">
    <source>
        <dbReference type="ARBA" id="ARBA00022807"/>
    </source>
</evidence>
<comment type="caution">
    <text evidence="6">The sequence shown here is derived from an EMBL/GenBank/DDBJ whole genome shotgun (WGS) entry which is preliminary data.</text>
</comment>
<dbReference type="Pfam" id="PF00877">
    <property type="entry name" value="NLPC_P60"/>
    <property type="match status" value="1"/>
</dbReference>
<sequence length="201" mass="22129">MKKHILLITLPLLLLLVLVWTDSLSGMVSQQESSETFASINFTNEKEGSYDKTSDHVLSSKSPKEDFVPAGEANKQESIISYAMSFLGTPYIYAGMSPQGFDCSGFITYVYRNFDVELPHSSAMQAEEGKPIPKDEARTGDLVIFTGTNPDIREPGHVGIVISSPGDTIEFVHSSSNGGVKVSKVQGTRYDTRFLEIRRVL</sequence>
<organism evidence="6 7">
    <name type="scientific">Pontibacter locisalis</name>
    <dbReference type="NCBI Taxonomy" id="1719035"/>
    <lineage>
        <taxon>Bacteria</taxon>
        <taxon>Pseudomonadati</taxon>
        <taxon>Bacteroidota</taxon>
        <taxon>Cytophagia</taxon>
        <taxon>Cytophagales</taxon>
        <taxon>Hymenobacteraceae</taxon>
        <taxon>Pontibacter</taxon>
    </lineage>
</organism>
<keyword evidence="2" id="KW-0645">Protease</keyword>
<dbReference type="Gene3D" id="3.90.1720.10">
    <property type="entry name" value="endopeptidase domain like (from Nostoc punctiforme)"/>
    <property type="match status" value="1"/>
</dbReference>
<dbReference type="PANTHER" id="PTHR47053">
    <property type="entry name" value="MUREIN DD-ENDOPEPTIDASE MEPH-RELATED"/>
    <property type="match status" value="1"/>
</dbReference>
<dbReference type="InterPro" id="IPR051202">
    <property type="entry name" value="Peptidase_C40"/>
</dbReference>
<evidence type="ECO:0000313" key="7">
    <source>
        <dbReference type="Proteomes" id="UP001597544"/>
    </source>
</evidence>
<evidence type="ECO:0000256" key="3">
    <source>
        <dbReference type="ARBA" id="ARBA00022801"/>
    </source>
</evidence>
<protein>
    <submittedName>
        <fullName evidence="6">C40 family peptidase</fullName>
    </submittedName>
</protein>
<dbReference type="RefSeq" id="WP_377510341.1">
    <property type="nucleotide sequence ID" value="NZ_JBHULU010000021.1"/>
</dbReference>
<evidence type="ECO:0000313" key="6">
    <source>
        <dbReference type="EMBL" id="MFD2515496.1"/>
    </source>
</evidence>
<dbReference type="InterPro" id="IPR000064">
    <property type="entry name" value="NLP_P60_dom"/>
</dbReference>
<reference evidence="7" key="1">
    <citation type="journal article" date="2019" name="Int. J. Syst. Evol. Microbiol.">
        <title>The Global Catalogue of Microorganisms (GCM) 10K type strain sequencing project: providing services to taxonomists for standard genome sequencing and annotation.</title>
        <authorList>
            <consortium name="The Broad Institute Genomics Platform"/>
            <consortium name="The Broad Institute Genome Sequencing Center for Infectious Disease"/>
            <person name="Wu L."/>
            <person name="Ma J."/>
        </authorList>
    </citation>
    <scope>NUCLEOTIDE SEQUENCE [LARGE SCALE GENOMIC DNA]</scope>
    <source>
        <strain evidence="7">KCTC 42498</strain>
    </source>
</reference>
<evidence type="ECO:0000256" key="1">
    <source>
        <dbReference type="ARBA" id="ARBA00007074"/>
    </source>
</evidence>
<dbReference type="PANTHER" id="PTHR47053:SF1">
    <property type="entry name" value="MUREIN DD-ENDOPEPTIDASE MEPH-RELATED"/>
    <property type="match status" value="1"/>
</dbReference>
<dbReference type="InterPro" id="IPR038765">
    <property type="entry name" value="Papain-like_cys_pep_sf"/>
</dbReference>
<keyword evidence="3" id="KW-0378">Hydrolase</keyword>
<evidence type="ECO:0000259" key="5">
    <source>
        <dbReference type="PROSITE" id="PS51935"/>
    </source>
</evidence>
<gene>
    <name evidence="6" type="ORF">ACFSRY_16605</name>
</gene>
<comment type="similarity">
    <text evidence="1">Belongs to the peptidase C40 family.</text>
</comment>
<feature type="domain" description="NlpC/P60" evidence="5">
    <location>
        <begin position="73"/>
        <end position="201"/>
    </location>
</feature>
<keyword evidence="7" id="KW-1185">Reference proteome</keyword>
<evidence type="ECO:0000256" key="2">
    <source>
        <dbReference type="ARBA" id="ARBA00022670"/>
    </source>
</evidence>
<name>A0ABW5IQX2_9BACT</name>